<dbReference type="RefSeq" id="WP_116692772.1">
    <property type="nucleotide sequence ID" value="NZ_QEHR01000001.1"/>
</dbReference>
<dbReference type="NCBIfam" id="NF046079">
    <property type="entry name" value="HAD_phos_BT0820"/>
    <property type="match status" value="1"/>
</dbReference>
<sequence length="134" mass="15498">MIAKTLTIAVDFDGTIVEDHYPNIGKPKLFAFETLRKLQENGHRLILWTYRNGKALDDAVAFCKEQGVIFYSINKSFPEENFDPKYSRKINADIFIDDRNIGGLLQWGQVYQQLIGEEKPDIQTKKKKSGWLPF</sequence>
<keyword evidence="2" id="KW-1185">Reference proteome</keyword>
<evidence type="ECO:0000313" key="1">
    <source>
        <dbReference type="EMBL" id="PVW17029.1"/>
    </source>
</evidence>
<name>A0A2U0I7F0_9FLAO</name>
<dbReference type="SUPFAM" id="SSF56784">
    <property type="entry name" value="HAD-like"/>
    <property type="match status" value="1"/>
</dbReference>
<protein>
    <submittedName>
        <fullName evidence="1">Hydrolase</fullName>
    </submittedName>
</protein>
<dbReference type="OrthoDB" id="5431039at2"/>
<organism evidence="1 2">
    <name type="scientific">Marixanthomonas spongiae</name>
    <dbReference type="NCBI Taxonomy" id="2174845"/>
    <lineage>
        <taxon>Bacteria</taxon>
        <taxon>Pseudomonadati</taxon>
        <taxon>Bacteroidota</taxon>
        <taxon>Flavobacteriia</taxon>
        <taxon>Flavobacteriales</taxon>
        <taxon>Flavobacteriaceae</taxon>
        <taxon>Marixanthomonas</taxon>
    </lineage>
</organism>
<accession>A0A2U0I7F0</accession>
<keyword evidence="1" id="KW-0378">Hydrolase</keyword>
<dbReference type="Gene3D" id="3.40.50.1000">
    <property type="entry name" value="HAD superfamily/HAD-like"/>
    <property type="match status" value="1"/>
</dbReference>
<dbReference type="PIRSF" id="PIRSF020079">
    <property type="entry name" value="UCP020079"/>
    <property type="match status" value="1"/>
</dbReference>
<dbReference type="Proteomes" id="UP000245962">
    <property type="component" value="Unassembled WGS sequence"/>
</dbReference>
<dbReference type="InterPro" id="IPR036412">
    <property type="entry name" value="HAD-like_sf"/>
</dbReference>
<dbReference type="EMBL" id="QEHR01000001">
    <property type="protein sequence ID" value="PVW17029.1"/>
    <property type="molecule type" value="Genomic_DNA"/>
</dbReference>
<proteinExistence type="predicted"/>
<gene>
    <name evidence="1" type="ORF">DDV96_00425</name>
</gene>
<reference evidence="1 2" key="1">
    <citation type="submission" date="2018-04" db="EMBL/GenBank/DDBJ databases">
        <title>Marixanthomonas spongiae HN-E44 sp. nov., isolated from a marine sponge.</title>
        <authorList>
            <person name="Luo L."/>
            <person name="Zhuang L."/>
        </authorList>
    </citation>
    <scope>NUCLEOTIDE SEQUENCE [LARGE SCALE GENOMIC DNA]</scope>
    <source>
        <strain evidence="1 2">HN-E44</strain>
    </source>
</reference>
<dbReference type="InterPro" id="IPR023214">
    <property type="entry name" value="HAD_sf"/>
</dbReference>
<dbReference type="AlphaFoldDB" id="A0A2U0I7F0"/>
<evidence type="ECO:0000313" key="2">
    <source>
        <dbReference type="Proteomes" id="UP000245962"/>
    </source>
</evidence>
<comment type="caution">
    <text evidence="1">The sequence shown here is derived from an EMBL/GenBank/DDBJ whole genome shotgun (WGS) entry which is preliminary data.</text>
</comment>
<dbReference type="InterPro" id="IPR016769">
    <property type="entry name" value="Phage_SP01_Orf1"/>
</dbReference>
<dbReference type="GO" id="GO:0016787">
    <property type="term" value="F:hydrolase activity"/>
    <property type="evidence" value="ECO:0007669"/>
    <property type="project" value="UniProtKB-KW"/>
</dbReference>